<evidence type="ECO:0000313" key="2">
    <source>
        <dbReference type="Proteomes" id="UP001497680"/>
    </source>
</evidence>
<dbReference type="EMBL" id="MU394347">
    <property type="protein sequence ID" value="KAI6083765.1"/>
    <property type="molecule type" value="Genomic_DNA"/>
</dbReference>
<gene>
    <name evidence="1" type="ORF">F4821DRAFT_262636</name>
</gene>
<keyword evidence="2" id="KW-1185">Reference proteome</keyword>
<dbReference type="Proteomes" id="UP001497680">
    <property type="component" value="Unassembled WGS sequence"/>
</dbReference>
<reference evidence="1 2" key="1">
    <citation type="journal article" date="2022" name="New Phytol.">
        <title>Ecological generalism drives hyperdiversity of secondary metabolite gene clusters in xylarialean endophytes.</title>
        <authorList>
            <person name="Franco M.E.E."/>
            <person name="Wisecaver J.H."/>
            <person name="Arnold A.E."/>
            <person name="Ju Y.M."/>
            <person name="Slot J.C."/>
            <person name="Ahrendt S."/>
            <person name="Moore L.P."/>
            <person name="Eastman K.E."/>
            <person name="Scott K."/>
            <person name="Konkel Z."/>
            <person name="Mondo S.J."/>
            <person name="Kuo A."/>
            <person name="Hayes R.D."/>
            <person name="Haridas S."/>
            <person name="Andreopoulos B."/>
            <person name="Riley R."/>
            <person name="LaButti K."/>
            <person name="Pangilinan J."/>
            <person name="Lipzen A."/>
            <person name="Amirebrahimi M."/>
            <person name="Yan J."/>
            <person name="Adam C."/>
            <person name="Keymanesh K."/>
            <person name="Ng V."/>
            <person name="Louie K."/>
            <person name="Northen T."/>
            <person name="Drula E."/>
            <person name="Henrissat B."/>
            <person name="Hsieh H.M."/>
            <person name="Youens-Clark K."/>
            <person name="Lutzoni F."/>
            <person name="Miadlikowska J."/>
            <person name="Eastwood D.C."/>
            <person name="Hamelin R.C."/>
            <person name="Grigoriev I.V."/>
            <person name="U'Ren J.M."/>
        </authorList>
    </citation>
    <scope>NUCLEOTIDE SEQUENCE [LARGE SCALE GENOMIC DNA]</scope>
    <source>
        <strain evidence="1 2">ER1909</strain>
    </source>
</reference>
<evidence type="ECO:0000313" key="1">
    <source>
        <dbReference type="EMBL" id="KAI6083765.1"/>
    </source>
</evidence>
<name>A0ACC0CU13_9PEZI</name>
<proteinExistence type="predicted"/>
<sequence length="128" mass="13947">MAPVTNTPNKSLAQTGVFTSFPCPAPAQPQQRQACGRCRKMVLNARGLTEHMQWTHVGTQCHWPGCAITTNNEKEMHEHLKAAHIVAVEVQAPSPDGTMVTKYRCAWPGCGKSVLLFENVPSSSTSKC</sequence>
<organism evidence="1 2">
    <name type="scientific">Hypoxylon rubiginosum</name>
    <dbReference type="NCBI Taxonomy" id="110542"/>
    <lineage>
        <taxon>Eukaryota</taxon>
        <taxon>Fungi</taxon>
        <taxon>Dikarya</taxon>
        <taxon>Ascomycota</taxon>
        <taxon>Pezizomycotina</taxon>
        <taxon>Sordariomycetes</taxon>
        <taxon>Xylariomycetidae</taxon>
        <taxon>Xylariales</taxon>
        <taxon>Hypoxylaceae</taxon>
        <taxon>Hypoxylon</taxon>
    </lineage>
</organism>
<comment type="caution">
    <text evidence="1">The sequence shown here is derived from an EMBL/GenBank/DDBJ whole genome shotgun (WGS) entry which is preliminary data.</text>
</comment>
<protein>
    <submittedName>
        <fullName evidence="1">Uncharacterized protein</fullName>
    </submittedName>
</protein>
<accession>A0ACC0CU13</accession>